<dbReference type="Proteomes" id="UP001187192">
    <property type="component" value="Unassembled WGS sequence"/>
</dbReference>
<dbReference type="AlphaFoldDB" id="A0AA88DXB1"/>
<evidence type="ECO:0000313" key="3">
    <source>
        <dbReference type="Proteomes" id="UP001187192"/>
    </source>
</evidence>
<name>A0AA88DXB1_FICCA</name>
<comment type="caution">
    <text evidence="2">The sequence shown here is derived from an EMBL/GenBank/DDBJ whole genome shotgun (WGS) entry which is preliminary data.</text>
</comment>
<keyword evidence="3" id="KW-1185">Reference proteome</keyword>
<evidence type="ECO:0000256" key="1">
    <source>
        <dbReference type="SAM" id="Coils"/>
    </source>
</evidence>
<reference evidence="2" key="1">
    <citation type="submission" date="2023-07" db="EMBL/GenBank/DDBJ databases">
        <title>draft genome sequence of fig (Ficus carica).</title>
        <authorList>
            <person name="Takahashi T."/>
            <person name="Nishimura K."/>
        </authorList>
    </citation>
    <scope>NUCLEOTIDE SEQUENCE</scope>
</reference>
<organism evidence="2 3">
    <name type="scientific">Ficus carica</name>
    <name type="common">Common fig</name>
    <dbReference type="NCBI Taxonomy" id="3494"/>
    <lineage>
        <taxon>Eukaryota</taxon>
        <taxon>Viridiplantae</taxon>
        <taxon>Streptophyta</taxon>
        <taxon>Embryophyta</taxon>
        <taxon>Tracheophyta</taxon>
        <taxon>Spermatophyta</taxon>
        <taxon>Magnoliopsida</taxon>
        <taxon>eudicotyledons</taxon>
        <taxon>Gunneridae</taxon>
        <taxon>Pentapetalae</taxon>
        <taxon>rosids</taxon>
        <taxon>fabids</taxon>
        <taxon>Rosales</taxon>
        <taxon>Moraceae</taxon>
        <taxon>Ficeae</taxon>
        <taxon>Ficus</taxon>
    </lineage>
</organism>
<accession>A0AA88DXB1</accession>
<dbReference type="EMBL" id="BTGU01000150">
    <property type="protein sequence ID" value="GMN63474.1"/>
    <property type="molecule type" value="Genomic_DNA"/>
</dbReference>
<proteinExistence type="predicted"/>
<feature type="coiled-coil region" evidence="1">
    <location>
        <begin position="237"/>
        <end position="271"/>
    </location>
</feature>
<sequence length="365" mass="41163">MKQGKNKIKHHYDKQDAYVVSTRVRSGLVHGLSWTGLATPTTPWQRTTVSDLPAILNAILWRVGAADCEMWNGHHHGFWKIGGLPRVFWQCYGVESLSPRSHSLRMEYFTMAVTLEYLGSLQEEFQIPDDIELVVPGPNDLPSHPTPGHVTLSTEFFQAGLHFPFHPFLSYFILLVKYFCTELSFSVLQILYQMKTVPSSTRSYYILVVSLVFSGNVAARSHSLCMDNKVAGLVANIKKWKDAEKVVTEKAKKAEERALKVEVARKMADNELALTRFEHSHYLQEEGIRDMDASFTLANPSLTELSWSFIPKIFEETQVSDDDDAVVDNGEEGEVIRELREPLKSYSGQPPSVITTFLLPAIPGS</sequence>
<evidence type="ECO:0000313" key="2">
    <source>
        <dbReference type="EMBL" id="GMN63474.1"/>
    </source>
</evidence>
<protein>
    <submittedName>
        <fullName evidence="2">Uncharacterized protein</fullName>
    </submittedName>
</protein>
<gene>
    <name evidence="2" type="ORF">TIFTF001_032558</name>
</gene>
<keyword evidence="1" id="KW-0175">Coiled coil</keyword>